<reference evidence="6 7" key="1">
    <citation type="submission" date="2020-02" db="EMBL/GenBank/DDBJ databases">
        <title>Whole-genome analyses of novel actinobacteria.</title>
        <authorList>
            <person name="Sahin N."/>
            <person name="Tatar D."/>
        </authorList>
    </citation>
    <scope>NUCLEOTIDE SEQUENCE [LARGE SCALE GENOMIC DNA]</scope>
    <source>
        <strain evidence="6 7">SB3404</strain>
    </source>
</reference>
<evidence type="ECO:0000256" key="4">
    <source>
        <dbReference type="SAM" id="MobiDB-lite"/>
    </source>
</evidence>
<feature type="compositionally biased region" description="Pro residues" evidence="4">
    <location>
        <begin position="1"/>
        <end position="11"/>
    </location>
</feature>
<evidence type="ECO:0000256" key="3">
    <source>
        <dbReference type="ARBA" id="ARBA00022840"/>
    </source>
</evidence>
<evidence type="ECO:0000256" key="1">
    <source>
        <dbReference type="ARBA" id="ARBA00022741"/>
    </source>
</evidence>
<accession>A0A6G4X0H2</accession>
<keyword evidence="1" id="KW-0547">Nucleotide-binding</keyword>
<dbReference type="InterPro" id="IPR003833">
    <property type="entry name" value="CT_C_D"/>
</dbReference>
<evidence type="ECO:0000313" key="7">
    <source>
        <dbReference type="Proteomes" id="UP000477722"/>
    </source>
</evidence>
<dbReference type="SMART" id="SM00796">
    <property type="entry name" value="AHS1"/>
    <property type="match status" value="1"/>
</dbReference>
<feature type="compositionally biased region" description="Pro residues" evidence="4">
    <location>
        <begin position="18"/>
        <end position="30"/>
    </location>
</feature>
<dbReference type="AlphaFoldDB" id="A0A6G4X0H2"/>
<dbReference type="SUPFAM" id="SSF50891">
    <property type="entry name" value="Cyclophilin-like"/>
    <property type="match status" value="1"/>
</dbReference>
<feature type="domain" description="Carboxyltransferase" evidence="5">
    <location>
        <begin position="28"/>
        <end position="220"/>
    </location>
</feature>
<dbReference type="GO" id="GO:0005524">
    <property type="term" value="F:ATP binding"/>
    <property type="evidence" value="ECO:0007669"/>
    <property type="project" value="UniProtKB-KW"/>
</dbReference>
<evidence type="ECO:0000313" key="6">
    <source>
        <dbReference type="EMBL" id="NGO71049.1"/>
    </source>
</evidence>
<proteinExistence type="predicted"/>
<keyword evidence="7" id="KW-1185">Reference proteome</keyword>
<dbReference type="InterPro" id="IPR029000">
    <property type="entry name" value="Cyclophilin-like_dom_sf"/>
</dbReference>
<gene>
    <name evidence="6" type="ORF">G5C65_22345</name>
</gene>
<sequence length="244" mass="25328">MTPPAKTPPGAEPDRPHGAPPAAPGPPPVVRPVGRHGLLVELPTAGAAEALHAELLRRRAEGALPPVRDIVPGARTVLLDGLAEPARLAAELPHWHIPPPAAGGGAALEIPVRYDGPDVAEVAALWGVAPAEVARVHAQAEFRVAFCGFAPGFGYLTGLDEKYHVPRRATPRTRVPLGAVGLAGGYTGVYPRSSPGGWQLIGTARDTVLWDPARTPAALLTPGTRVRFVPIVDDGPAEPAEGDH</sequence>
<evidence type="ECO:0000256" key="2">
    <source>
        <dbReference type="ARBA" id="ARBA00022801"/>
    </source>
</evidence>
<dbReference type="InterPro" id="IPR010016">
    <property type="entry name" value="PxpB"/>
</dbReference>
<organism evidence="6 7">
    <name type="scientific">Streptomyces boncukensis</name>
    <dbReference type="NCBI Taxonomy" id="2711219"/>
    <lineage>
        <taxon>Bacteria</taxon>
        <taxon>Bacillati</taxon>
        <taxon>Actinomycetota</taxon>
        <taxon>Actinomycetes</taxon>
        <taxon>Kitasatosporales</taxon>
        <taxon>Streptomycetaceae</taxon>
        <taxon>Streptomyces</taxon>
    </lineage>
</organism>
<keyword evidence="2 6" id="KW-0378">Hydrolase</keyword>
<dbReference type="PANTHER" id="PTHR34698:SF2">
    <property type="entry name" value="5-OXOPROLINASE SUBUNIT B"/>
    <property type="match status" value="1"/>
</dbReference>
<keyword evidence="3" id="KW-0067">ATP-binding</keyword>
<comment type="caution">
    <text evidence="6">The sequence shown here is derived from an EMBL/GenBank/DDBJ whole genome shotgun (WGS) entry which is preliminary data.</text>
</comment>
<dbReference type="RefSeq" id="WP_165300696.1">
    <property type="nucleotide sequence ID" value="NZ_JAAKZZ010000258.1"/>
</dbReference>
<dbReference type="EMBL" id="JAAKZZ010000258">
    <property type="protein sequence ID" value="NGO71049.1"/>
    <property type="molecule type" value="Genomic_DNA"/>
</dbReference>
<name>A0A6G4X0H2_9ACTN</name>
<evidence type="ECO:0000259" key="5">
    <source>
        <dbReference type="SMART" id="SM00796"/>
    </source>
</evidence>
<dbReference type="GO" id="GO:0016787">
    <property type="term" value="F:hydrolase activity"/>
    <property type="evidence" value="ECO:0007669"/>
    <property type="project" value="UniProtKB-KW"/>
</dbReference>
<protein>
    <submittedName>
        <fullName evidence="6">Allophanate hydrolase subunit 1</fullName>
    </submittedName>
</protein>
<dbReference type="Gene3D" id="2.40.100.10">
    <property type="entry name" value="Cyclophilin-like"/>
    <property type="match status" value="1"/>
</dbReference>
<dbReference type="Pfam" id="PF02682">
    <property type="entry name" value="CT_C_D"/>
    <property type="match status" value="1"/>
</dbReference>
<dbReference type="Proteomes" id="UP000477722">
    <property type="component" value="Unassembled WGS sequence"/>
</dbReference>
<dbReference type="PANTHER" id="PTHR34698">
    <property type="entry name" value="5-OXOPROLINASE SUBUNIT B"/>
    <property type="match status" value="1"/>
</dbReference>
<dbReference type="Gene3D" id="3.30.1360.40">
    <property type="match status" value="1"/>
</dbReference>
<feature type="region of interest" description="Disordered" evidence="4">
    <location>
        <begin position="1"/>
        <end position="32"/>
    </location>
</feature>